<evidence type="ECO:0008006" key="4">
    <source>
        <dbReference type="Google" id="ProtNLM"/>
    </source>
</evidence>
<evidence type="ECO:0000313" key="3">
    <source>
        <dbReference type="Proteomes" id="UP000193427"/>
    </source>
</evidence>
<dbReference type="PIRSF" id="PIRSF029681">
    <property type="entry name" value="PagL"/>
    <property type="match status" value="1"/>
</dbReference>
<dbReference type="InterPro" id="IPR018550">
    <property type="entry name" value="Lipid-A_deacylase-rel"/>
</dbReference>
<accession>A0A1W6LGP6</accession>
<protein>
    <recommendedName>
        <fullName evidence="4">Acyloxyacyl hydrolase</fullName>
    </recommendedName>
</protein>
<dbReference type="AlphaFoldDB" id="A0A1W6LGP6"/>
<reference evidence="2 3" key="1">
    <citation type="submission" date="2016-04" db="EMBL/GenBank/DDBJ databases">
        <title>Complete genome sequence of natural rubber-degrading, novel Gram-negative bacterium, Rhizobacter gummiphilus strain NS21.</title>
        <authorList>
            <person name="Tabata M."/>
            <person name="Kasai D."/>
            <person name="Fukuda M."/>
        </authorList>
    </citation>
    <scope>NUCLEOTIDE SEQUENCE [LARGE SCALE GENOMIC DNA]</scope>
    <source>
        <strain evidence="2 3">NS21</strain>
    </source>
</reference>
<proteinExistence type="predicted"/>
<dbReference type="Gene3D" id="2.40.160.20">
    <property type="match status" value="1"/>
</dbReference>
<keyword evidence="3" id="KW-1185">Reference proteome</keyword>
<gene>
    <name evidence="2" type="ORF">A4W93_27735</name>
</gene>
<feature type="site" description="Critical for activity" evidence="1">
    <location>
        <position position="129"/>
    </location>
</feature>
<evidence type="ECO:0000256" key="1">
    <source>
        <dbReference type="PIRSR" id="PIRSR029681-2"/>
    </source>
</evidence>
<dbReference type="Pfam" id="PF09411">
    <property type="entry name" value="PagL"/>
    <property type="match status" value="1"/>
</dbReference>
<dbReference type="Proteomes" id="UP000193427">
    <property type="component" value="Chromosome"/>
</dbReference>
<sequence>MFGQVGLGQDVAAVVAGATWAWRWTRAFDVGEATGHWEASFGRWEGLGANGGSAWVTQLGVTPVLRLHPKAWEHGLFAEVGIGVNLLAPVYRSEDKQFSTVFNFGDHLAVGRRFPSGAELSLRIQHFSNAGIRHPNPGENFVQVRYAWPLNRSATPRTRP</sequence>
<dbReference type="STRING" id="946333.A4W93_27735"/>
<name>A0A1W6LGP6_9BURK</name>
<evidence type="ECO:0000313" key="2">
    <source>
        <dbReference type="EMBL" id="ARN23388.1"/>
    </source>
</evidence>
<dbReference type="KEGG" id="rgu:A4W93_27735"/>
<organism evidence="2 3">
    <name type="scientific">Piscinibacter gummiphilus</name>
    <dbReference type="NCBI Taxonomy" id="946333"/>
    <lineage>
        <taxon>Bacteria</taxon>
        <taxon>Pseudomonadati</taxon>
        <taxon>Pseudomonadota</taxon>
        <taxon>Betaproteobacteria</taxon>
        <taxon>Burkholderiales</taxon>
        <taxon>Sphaerotilaceae</taxon>
        <taxon>Piscinibacter</taxon>
    </lineage>
</organism>
<dbReference type="EMBL" id="CP015118">
    <property type="protein sequence ID" value="ARN23388.1"/>
    <property type="molecule type" value="Genomic_DNA"/>
</dbReference>